<name>A0A6I6JQA4_9BACT</name>
<evidence type="ECO:0000313" key="1">
    <source>
        <dbReference type="EMBL" id="QGY45156.1"/>
    </source>
</evidence>
<dbReference type="Pfam" id="PF00702">
    <property type="entry name" value="Hydrolase"/>
    <property type="match status" value="1"/>
</dbReference>
<proteinExistence type="predicted"/>
<sequence>MIKKYRHIFFDLDNTLWDFEKNSKNAMQITFTHFFDDAELPFVHFFETYSRINDYLWDEYKKRNIQKKELIFLRFKQTFSTHKLSGVEPEEMNAFYLEEMAKQKDLKVGAQEILQYLKKRNYILHIITNGFKEVQYKKLETSGLKLFFKNIFISEDVKVPKPGFEIFEYAIKSSNARKSECLMVGDDWHVDIVGANQFGIDSIYIPLNKHAEYGRSNGEVKNKNKIYIVDEIIDLKGFL</sequence>
<organism evidence="1 2">
    <name type="scientific">Maribellus comscasis</name>
    <dbReference type="NCBI Taxonomy" id="2681766"/>
    <lineage>
        <taxon>Bacteria</taxon>
        <taxon>Pseudomonadati</taxon>
        <taxon>Bacteroidota</taxon>
        <taxon>Bacteroidia</taxon>
        <taxon>Marinilabiliales</taxon>
        <taxon>Prolixibacteraceae</taxon>
        <taxon>Maribellus</taxon>
    </lineage>
</organism>
<dbReference type="InterPro" id="IPR052550">
    <property type="entry name" value="Pyrimidine_5'-ntase_YjjG"/>
</dbReference>
<dbReference type="PRINTS" id="PR00413">
    <property type="entry name" value="HADHALOGNASE"/>
</dbReference>
<protein>
    <submittedName>
        <fullName evidence="1">Noncanonical pyrimidine nucleotidase, YjjG family</fullName>
    </submittedName>
</protein>
<dbReference type="SFLD" id="SFLDS00003">
    <property type="entry name" value="Haloacid_Dehalogenase"/>
    <property type="match status" value="1"/>
</dbReference>
<dbReference type="GO" id="GO:0008253">
    <property type="term" value="F:5'-nucleotidase activity"/>
    <property type="evidence" value="ECO:0007669"/>
    <property type="project" value="InterPro"/>
</dbReference>
<reference evidence="1 2" key="1">
    <citation type="submission" date="2019-11" db="EMBL/GenBank/DDBJ databases">
        <authorList>
            <person name="Zheng R.K."/>
            <person name="Sun C.M."/>
        </authorList>
    </citation>
    <scope>NUCLEOTIDE SEQUENCE [LARGE SCALE GENOMIC DNA]</scope>
    <source>
        <strain evidence="1 2">WC007</strain>
    </source>
</reference>
<dbReference type="SUPFAM" id="SSF56784">
    <property type="entry name" value="HAD-like"/>
    <property type="match status" value="1"/>
</dbReference>
<dbReference type="EMBL" id="CP046401">
    <property type="protein sequence ID" value="QGY45156.1"/>
    <property type="molecule type" value="Genomic_DNA"/>
</dbReference>
<dbReference type="KEGG" id="mcos:GM418_16200"/>
<dbReference type="InterPro" id="IPR006439">
    <property type="entry name" value="HAD-SF_hydro_IA"/>
</dbReference>
<dbReference type="SFLD" id="SFLDG01129">
    <property type="entry name" value="C1.5:_HAD__Beta-PGM__Phosphata"/>
    <property type="match status" value="1"/>
</dbReference>
<dbReference type="Gene3D" id="3.40.50.1000">
    <property type="entry name" value="HAD superfamily/HAD-like"/>
    <property type="match status" value="1"/>
</dbReference>
<evidence type="ECO:0000313" key="2">
    <source>
        <dbReference type="Proteomes" id="UP000428260"/>
    </source>
</evidence>
<dbReference type="NCBIfam" id="TIGR01549">
    <property type="entry name" value="HAD-SF-IA-v1"/>
    <property type="match status" value="1"/>
</dbReference>
<dbReference type="Proteomes" id="UP000428260">
    <property type="component" value="Chromosome"/>
</dbReference>
<dbReference type="InterPro" id="IPR023198">
    <property type="entry name" value="PGP-like_dom2"/>
</dbReference>
<dbReference type="InterPro" id="IPR011951">
    <property type="entry name" value="HAD-SF_hydro_IA_YjjG/PynA"/>
</dbReference>
<dbReference type="PANTHER" id="PTHR47478:SF1">
    <property type="entry name" value="PYRIMIDINE 5'-NUCLEOTIDASE YJJG"/>
    <property type="match status" value="1"/>
</dbReference>
<dbReference type="PANTHER" id="PTHR47478">
    <property type="match status" value="1"/>
</dbReference>
<gene>
    <name evidence="1" type="ORF">GM418_16200</name>
</gene>
<keyword evidence="2" id="KW-1185">Reference proteome</keyword>
<dbReference type="InterPro" id="IPR023214">
    <property type="entry name" value="HAD_sf"/>
</dbReference>
<accession>A0A6I6JQA4</accession>
<dbReference type="RefSeq" id="WP_158868161.1">
    <property type="nucleotide sequence ID" value="NZ_CP046401.1"/>
</dbReference>
<dbReference type="Gene3D" id="1.10.150.240">
    <property type="entry name" value="Putative phosphatase, domain 2"/>
    <property type="match status" value="1"/>
</dbReference>
<dbReference type="InterPro" id="IPR036412">
    <property type="entry name" value="HAD-like_sf"/>
</dbReference>
<dbReference type="AlphaFoldDB" id="A0A6I6JQA4"/>
<dbReference type="NCBIfam" id="TIGR02254">
    <property type="entry name" value="YjjG_YfnB"/>
    <property type="match status" value="1"/>
</dbReference>